<evidence type="ECO:0000313" key="2">
    <source>
        <dbReference type="Proteomes" id="UP000838878"/>
    </source>
</evidence>
<dbReference type="Proteomes" id="UP000838878">
    <property type="component" value="Chromosome 13"/>
</dbReference>
<proteinExistence type="predicted"/>
<evidence type="ECO:0008006" key="3">
    <source>
        <dbReference type="Google" id="ProtNLM"/>
    </source>
</evidence>
<name>A0A8J9YAB0_9NEOP</name>
<evidence type="ECO:0000313" key="1">
    <source>
        <dbReference type="EMBL" id="CAH0719086.1"/>
    </source>
</evidence>
<dbReference type="AlphaFoldDB" id="A0A8J9YAB0"/>
<organism evidence="1 2">
    <name type="scientific">Brenthis ino</name>
    <name type="common">lesser marbled fritillary</name>
    <dbReference type="NCBI Taxonomy" id="405034"/>
    <lineage>
        <taxon>Eukaryota</taxon>
        <taxon>Metazoa</taxon>
        <taxon>Ecdysozoa</taxon>
        <taxon>Arthropoda</taxon>
        <taxon>Hexapoda</taxon>
        <taxon>Insecta</taxon>
        <taxon>Pterygota</taxon>
        <taxon>Neoptera</taxon>
        <taxon>Endopterygota</taxon>
        <taxon>Lepidoptera</taxon>
        <taxon>Glossata</taxon>
        <taxon>Ditrysia</taxon>
        <taxon>Papilionoidea</taxon>
        <taxon>Nymphalidae</taxon>
        <taxon>Heliconiinae</taxon>
        <taxon>Argynnini</taxon>
        <taxon>Brenthis</taxon>
    </lineage>
</organism>
<gene>
    <name evidence="1" type="ORF">BINO364_LOCUS5476</name>
</gene>
<sequence>MSFEVFIEHIYDNPYDYLSRRYLRDANNPMEFYDECEFKNRFRFTKDVLTRLLLPLLFQNNGGGNRRGLPISPVIQVLLALRFYATGNFQIVCGDLHKINQSTASKFVAKISKALALKVRQFIKFPNVSEQGNVKVMYHRIAGFPGVIGCIDCTHIPIKNPNRQIGSVSQPKGLVFHQCATRMRSTNGNI</sequence>
<reference evidence="1" key="1">
    <citation type="submission" date="2021-12" db="EMBL/GenBank/DDBJ databases">
        <authorList>
            <person name="Martin H S."/>
        </authorList>
    </citation>
    <scope>NUCLEOTIDE SEQUENCE</scope>
</reference>
<accession>A0A8J9YAB0</accession>
<dbReference type="PRINTS" id="PR02086">
    <property type="entry name" value="PUTNUCHARBI1"/>
</dbReference>
<dbReference type="OrthoDB" id="2430314at2759"/>
<keyword evidence="2" id="KW-1185">Reference proteome</keyword>
<protein>
    <recommendedName>
        <fullName evidence="3">Nuclease HARBI1</fullName>
    </recommendedName>
</protein>
<dbReference type="InterPro" id="IPR026103">
    <property type="entry name" value="HARBI1_animal"/>
</dbReference>
<dbReference type="EMBL" id="OV170233">
    <property type="protein sequence ID" value="CAH0719086.1"/>
    <property type="molecule type" value="Genomic_DNA"/>
</dbReference>
<feature type="non-terminal residue" evidence="1">
    <location>
        <position position="190"/>
    </location>
</feature>